<protein>
    <submittedName>
        <fullName evidence="6">LysR family transcriptional regulator</fullName>
    </submittedName>
</protein>
<evidence type="ECO:0000256" key="3">
    <source>
        <dbReference type="ARBA" id="ARBA00023125"/>
    </source>
</evidence>
<dbReference type="GO" id="GO:0003700">
    <property type="term" value="F:DNA-binding transcription factor activity"/>
    <property type="evidence" value="ECO:0007669"/>
    <property type="project" value="InterPro"/>
</dbReference>
<evidence type="ECO:0000313" key="7">
    <source>
        <dbReference type="Proteomes" id="UP001141629"/>
    </source>
</evidence>
<evidence type="ECO:0000256" key="1">
    <source>
        <dbReference type="ARBA" id="ARBA00009437"/>
    </source>
</evidence>
<feature type="domain" description="HTH lysR-type" evidence="5">
    <location>
        <begin position="8"/>
        <end position="65"/>
    </location>
</feature>
<dbReference type="SUPFAM" id="SSF46785">
    <property type="entry name" value="Winged helix' DNA-binding domain"/>
    <property type="match status" value="1"/>
</dbReference>
<name>A0A9X3C1Z7_9MYCO</name>
<dbReference type="AlphaFoldDB" id="A0A9X3C1Z7"/>
<dbReference type="InterPro" id="IPR000847">
    <property type="entry name" value="LysR_HTH_N"/>
</dbReference>
<keyword evidence="4" id="KW-0804">Transcription</keyword>
<dbReference type="CDD" id="cd05466">
    <property type="entry name" value="PBP2_LTTR_substrate"/>
    <property type="match status" value="1"/>
</dbReference>
<dbReference type="GO" id="GO:0005829">
    <property type="term" value="C:cytosol"/>
    <property type="evidence" value="ECO:0007669"/>
    <property type="project" value="TreeGrafter"/>
</dbReference>
<dbReference type="InterPro" id="IPR036388">
    <property type="entry name" value="WH-like_DNA-bd_sf"/>
</dbReference>
<dbReference type="EMBL" id="JACKVK010000008">
    <property type="protein sequence ID" value="MCV7421823.1"/>
    <property type="molecule type" value="Genomic_DNA"/>
</dbReference>
<dbReference type="Pfam" id="PF03466">
    <property type="entry name" value="LysR_substrate"/>
    <property type="match status" value="1"/>
</dbReference>
<organism evidence="6 7">
    <name type="scientific">Mycobacterium yunnanensis</name>
    <dbReference type="NCBI Taxonomy" id="368477"/>
    <lineage>
        <taxon>Bacteria</taxon>
        <taxon>Bacillati</taxon>
        <taxon>Actinomycetota</taxon>
        <taxon>Actinomycetes</taxon>
        <taxon>Mycobacteriales</taxon>
        <taxon>Mycobacteriaceae</taxon>
        <taxon>Mycobacterium</taxon>
    </lineage>
</organism>
<comment type="similarity">
    <text evidence="1">Belongs to the LysR transcriptional regulatory family.</text>
</comment>
<evidence type="ECO:0000256" key="2">
    <source>
        <dbReference type="ARBA" id="ARBA00023015"/>
    </source>
</evidence>
<proteinExistence type="inferred from homology"/>
<reference evidence="6" key="1">
    <citation type="submission" date="2020-07" db="EMBL/GenBank/DDBJ databases">
        <authorList>
            <person name="Pettersson B.M.F."/>
            <person name="Behra P.R.K."/>
            <person name="Ramesh M."/>
            <person name="Das S."/>
            <person name="Dasgupta S."/>
            <person name="Kirsebom L.A."/>
        </authorList>
    </citation>
    <scope>NUCLEOTIDE SEQUENCE</scope>
    <source>
        <strain evidence="6">DSM 44838</strain>
    </source>
</reference>
<dbReference type="Gene3D" id="3.40.190.10">
    <property type="entry name" value="Periplasmic binding protein-like II"/>
    <property type="match status" value="2"/>
</dbReference>
<dbReference type="RefSeq" id="WP_263996574.1">
    <property type="nucleotide sequence ID" value="NZ_JACKVK010000008.1"/>
</dbReference>
<keyword evidence="3" id="KW-0238">DNA-binding</keyword>
<dbReference type="Proteomes" id="UP001141629">
    <property type="component" value="Unassembled WGS sequence"/>
</dbReference>
<evidence type="ECO:0000256" key="4">
    <source>
        <dbReference type="ARBA" id="ARBA00023163"/>
    </source>
</evidence>
<comment type="caution">
    <text evidence="6">The sequence shown here is derived from an EMBL/GenBank/DDBJ whole genome shotgun (WGS) entry which is preliminary data.</text>
</comment>
<dbReference type="Gene3D" id="1.10.10.10">
    <property type="entry name" value="Winged helix-like DNA-binding domain superfamily/Winged helix DNA-binding domain"/>
    <property type="match status" value="1"/>
</dbReference>
<dbReference type="InterPro" id="IPR050950">
    <property type="entry name" value="HTH-type_LysR_regulators"/>
</dbReference>
<dbReference type="PANTHER" id="PTHR30419">
    <property type="entry name" value="HTH-TYPE TRANSCRIPTIONAL REGULATOR YBHD"/>
    <property type="match status" value="1"/>
</dbReference>
<dbReference type="PRINTS" id="PR00039">
    <property type="entry name" value="HTHLYSR"/>
</dbReference>
<dbReference type="GO" id="GO:0003677">
    <property type="term" value="F:DNA binding"/>
    <property type="evidence" value="ECO:0007669"/>
    <property type="project" value="UniProtKB-KW"/>
</dbReference>
<gene>
    <name evidence="6" type="ORF">H7K45_14840</name>
</gene>
<dbReference type="Pfam" id="PF00126">
    <property type="entry name" value="HTH_1"/>
    <property type="match status" value="1"/>
</dbReference>
<keyword evidence="7" id="KW-1185">Reference proteome</keyword>
<dbReference type="PANTHER" id="PTHR30419:SF8">
    <property type="entry name" value="NITROGEN ASSIMILATION TRANSCRIPTIONAL ACTIVATOR-RELATED"/>
    <property type="match status" value="1"/>
</dbReference>
<sequence length="314" mass="33339">MDPARSKLDIRFFVTLDAVARTGSLSAAAKSLGYTQSAVSQQISRLEALVGQRILNRSAGSRTATPTPAGRVLLRHAESLRATLELAAADIDALSRGLTGILRVGCYESVGGALLPAVLDGFTREFPDVRVALTEVADDGELLEQVNGNNLDLTFVVFPLVEGRFASRALARDPYVLVVREDSEIGGVAGPVSLDDHPDLSLITYGPLRSAHSMEDRLGRPGYRGQITFRSNHNTTLLRLAAQGYAAAVLPAMALDDGRAGIVARPLDRVSPRIVGIAWHEDRPLSAAAAGFIRAAEKAAGEWETRTGASFSAG</sequence>
<dbReference type="InterPro" id="IPR036390">
    <property type="entry name" value="WH_DNA-bd_sf"/>
</dbReference>
<evidence type="ECO:0000313" key="6">
    <source>
        <dbReference type="EMBL" id="MCV7421823.1"/>
    </source>
</evidence>
<evidence type="ECO:0000259" key="5">
    <source>
        <dbReference type="PROSITE" id="PS50931"/>
    </source>
</evidence>
<reference evidence="6" key="2">
    <citation type="journal article" date="2022" name="BMC Genomics">
        <title>Comparative genome analysis of mycobacteria focusing on tRNA and non-coding RNA.</title>
        <authorList>
            <person name="Behra P.R.K."/>
            <person name="Pettersson B.M.F."/>
            <person name="Ramesh M."/>
            <person name="Das S."/>
            <person name="Dasgupta S."/>
            <person name="Kirsebom L.A."/>
        </authorList>
    </citation>
    <scope>NUCLEOTIDE SEQUENCE</scope>
    <source>
        <strain evidence="6">DSM 44838</strain>
    </source>
</reference>
<keyword evidence="2" id="KW-0805">Transcription regulation</keyword>
<dbReference type="PROSITE" id="PS50931">
    <property type="entry name" value="HTH_LYSR"/>
    <property type="match status" value="1"/>
</dbReference>
<accession>A0A9X3C1Z7</accession>
<dbReference type="InterPro" id="IPR005119">
    <property type="entry name" value="LysR_subst-bd"/>
</dbReference>
<dbReference type="SUPFAM" id="SSF53850">
    <property type="entry name" value="Periplasmic binding protein-like II"/>
    <property type="match status" value="1"/>
</dbReference>